<comment type="caution">
    <text evidence="13">The sequence shown here is derived from an EMBL/GenBank/DDBJ whole genome shotgun (WGS) entry which is preliminary data.</text>
</comment>
<dbReference type="Pfam" id="PF00082">
    <property type="entry name" value="Peptidase_S8"/>
    <property type="match status" value="1"/>
</dbReference>
<feature type="domain" description="Inhibitor I9" evidence="11">
    <location>
        <begin position="27"/>
        <end position="98"/>
    </location>
</feature>
<dbReference type="SUPFAM" id="SSF52743">
    <property type="entry name" value="Subtilisin-like"/>
    <property type="match status" value="1"/>
</dbReference>
<evidence type="ECO:0000256" key="7">
    <source>
        <dbReference type="PROSITE-ProRule" id="PRU01240"/>
    </source>
</evidence>
<dbReference type="FunFam" id="3.50.30.30:FF:000005">
    <property type="entry name" value="subtilisin-like protease SBT1.5"/>
    <property type="match status" value="1"/>
</dbReference>
<evidence type="ECO:0000313" key="13">
    <source>
        <dbReference type="EMBL" id="KAJ4389588.1"/>
    </source>
</evidence>
<dbReference type="InterPro" id="IPR003137">
    <property type="entry name" value="PA_domain"/>
</dbReference>
<dbReference type="Pfam" id="PF02225">
    <property type="entry name" value="PA"/>
    <property type="match status" value="1"/>
</dbReference>
<feature type="chain" id="PRO_5040913416" description="Subtilisin-like protease" evidence="8">
    <location>
        <begin position="21"/>
        <end position="801"/>
    </location>
</feature>
<dbReference type="Pfam" id="PF17766">
    <property type="entry name" value="fn3_6"/>
    <property type="match status" value="1"/>
</dbReference>
<evidence type="ECO:0000256" key="8">
    <source>
        <dbReference type="SAM" id="SignalP"/>
    </source>
</evidence>
<evidence type="ECO:0000259" key="11">
    <source>
        <dbReference type="Pfam" id="PF05922"/>
    </source>
</evidence>
<dbReference type="PANTHER" id="PTHR10795">
    <property type="entry name" value="PROPROTEIN CONVERTASE SUBTILISIN/KEXIN"/>
    <property type="match status" value="1"/>
</dbReference>
<evidence type="ECO:0000259" key="9">
    <source>
        <dbReference type="Pfam" id="PF00082"/>
    </source>
</evidence>
<dbReference type="Pfam" id="PF05922">
    <property type="entry name" value="Inhibitor_I9"/>
    <property type="match status" value="1"/>
</dbReference>
<feature type="active site" description="Charge relay system" evidence="6 7">
    <location>
        <position position="557"/>
    </location>
</feature>
<dbReference type="Gene3D" id="2.60.40.2310">
    <property type="match status" value="1"/>
</dbReference>
<evidence type="ECO:0000256" key="4">
    <source>
        <dbReference type="ARBA" id="ARBA00022801"/>
    </source>
</evidence>
<evidence type="ECO:0000313" key="14">
    <source>
        <dbReference type="Proteomes" id="UP001140453"/>
    </source>
</evidence>
<comment type="similarity">
    <text evidence="1 7">Belongs to the peptidase S8 family.</text>
</comment>
<name>A0A9W8YPD4_9PEZI</name>
<feature type="active site" description="Charge relay system" evidence="6 7">
    <location>
        <position position="214"/>
    </location>
</feature>
<dbReference type="InterPro" id="IPR045051">
    <property type="entry name" value="SBT"/>
</dbReference>
<feature type="active site" description="Charge relay system" evidence="6 7">
    <location>
        <position position="137"/>
    </location>
</feature>
<dbReference type="InterPro" id="IPR015500">
    <property type="entry name" value="Peptidase_S8_subtilisin-rel"/>
</dbReference>
<evidence type="ECO:0008006" key="15">
    <source>
        <dbReference type="Google" id="ProtNLM"/>
    </source>
</evidence>
<dbReference type="SUPFAM" id="SSF54897">
    <property type="entry name" value="Protease propeptides/inhibitors"/>
    <property type="match status" value="1"/>
</dbReference>
<dbReference type="Proteomes" id="UP001140453">
    <property type="component" value="Unassembled WGS sequence"/>
</dbReference>
<dbReference type="GO" id="GO:0004252">
    <property type="term" value="F:serine-type endopeptidase activity"/>
    <property type="evidence" value="ECO:0007669"/>
    <property type="project" value="UniProtKB-UniRule"/>
</dbReference>
<dbReference type="InterPro" id="IPR000209">
    <property type="entry name" value="Peptidase_S8/S53_dom"/>
</dbReference>
<evidence type="ECO:0000259" key="10">
    <source>
        <dbReference type="Pfam" id="PF02225"/>
    </source>
</evidence>
<reference evidence="13" key="1">
    <citation type="submission" date="2022-10" db="EMBL/GenBank/DDBJ databases">
        <title>Tapping the CABI collections for fungal endophytes: first genome assemblies for Collariella, Neodidymelliopsis, Ascochyta clinopodiicola, Didymella pomorum, Didymosphaeria variabile, Neocosmospora piperis and Neocucurbitaria cava.</title>
        <authorList>
            <person name="Hill R."/>
        </authorList>
    </citation>
    <scope>NUCLEOTIDE SEQUENCE</scope>
    <source>
        <strain evidence="13">IMI 355082</strain>
    </source>
</reference>
<dbReference type="OrthoDB" id="206201at2759"/>
<dbReference type="Gene3D" id="3.30.70.80">
    <property type="entry name" value="Peptidase S8 propeptide/proteinase inhibitor I9"/>
    <property type="match status" value="1"/>
</dbReference>
<dbReference type="FunFam" id="3.40.50.200:FF:000006">
    <property type="entry name" value="Subtilisin-like protease SBT1.5"/>
    <property type="match status" value="1"/>
</dbReference>
<evidence type="ECO:0000256" key="5">
    <source>
        <dbReference type="ARBA" id="ARBA00022825"/>
    </source>
</evidence>
<keyword evidence="4 7" id="KW-0378">Hydrolase</keyword>
<keyword evidence="2 7" id="KW-0645">Protease</keyword>
<dbReference type="InterPro" id="IPR036852">
    <property type="entry name" value="Peptidase_S8/S53_dom_sf"/>
</dbReference>
<dbReference type="CDD" id="cd02120">
    <property type="entry name" value="PA_subtilisin_like"/>
    <property type="match status" value="1"/>
</dbReference>
<dbReference type="PRINTS" id="PR00723">
    <property type="entry name" value="SUBTILISIN"/>
</dbReference>
<dbReference type="PROSITE" id="PS51892">
    <property type="entry name" value="SUBTILASE"/>
    <property type="match status" value="1"/>
</dbReference>
<feature type="domain" description="Peptidase S8/S53" evidence="9">
    <location>
        <begin position="130"/>
        <end position="604"/>
    </location>
</feature>
<feature type="domain" description="PA" evidence="10">
    <location>
        <begin position="383"/>
        <end position="471"/>
    </location>
</feature>
<protein>
    <recommendedName>
        <fullName evidence="15">Subtilisin-like protease</fullName>
    </recommendedName>
</protein>
<feature type="signal peptide" evidence="8">
    <location>
        <begin position="1"/>
        <end position="20"/>
    </location>
</feature>
<keyword evidence="3 8" id="KW-0732">Signal</keyword>
<evidence type="ECO:0000259" key="12">
    <source>
        <dbReference type="Pfam" id="PF17766"/>
    </source>
</evidence>
<keyword evidence="14" id="KW-1185">Reference proteome</keyword>
<dbReference type="EMBL" id="JAPEVB010000004">
    <property type="protein sequence ID" value="KAJ4389588.1"/>
    <property type="molecule type" value="Genomic_DNA"/>
</dbReference>
<dbReference type="CDD" id="cd04852">
    <property type="entry name" value="Peptidases_S8_3"/>
    <property type="match status" value="1"/>
</dbReference>
<dbReference type="InterPro" id="IPR010259">
    <property type="entry name" value="S8pro/Inhibitor_I9"/>
</dbReference>
<dbReference type="Gene3D" id="3.40.50.200">
    <property type="entry name" value="Peptidase S8/S53 domain"/>
    <property type="match status" value="1"/>
</dbReference>
<evidence type="ECO:0000256" key="6">
    <source>
        <dbReference type="PIRSR" id="PIRSR615500-1"/>
    </source>
</evidence>
<dbReference type="InterPro" id="IPR034197">
    <property type="entry name" value="Peptidases_S8_3"/>
</dbReference>
<dbReference type="Gene3D" id="3.50.30.30">
    <property type="match status" value="1"/>
</dbReference>
<sequence>MAKSTLLFLLTGLLATEATAAAFGARTYIVQMKTSTTANRLARRQASLAAASVDAGALVYNYDTVLDGFAATITDGQAAALREQPDVLAVVPDGIKKLDTTHTPEFLDIDAASLDATTYVGASNTTAEADVIIGVLDTGAWPESASYDDTGLPSPPSSWAGICEEGQEWTASACNNKLIGARAFYKGLEASLAAENQTYNWTAEYKSARDADGHGTHTSTTVAGAEVPDVSLYGQAAGTARGVAVGARLAIYKVCYKDVGCYDSDILAAMDTAIKDGVNVISMSLGGAPAIGSAEGFDSISTGSYAATAAGVLVSCSAGNSGPGAGTVANNAPWIMTVGASTLDRDFPASILLSNGARFEGTSLYTNISAPDVDPVATQSRTPLVLSSAVATAGVNASDAELCIAGTLDPALVAGKVVLCQRGSNARVAKGLVVRDAGGLGMVLVNDEASGESLIGDAHVLPAVALGYSALAPLTEYITTSGNASVLLEFGGTVFGAPAPQMAGFSSRGPNFPAPDILKPDITGPGVNILAAWSDISPTGLEGDSRVVQYNIISGTSMSCPHLSGTAAWVMARRPTWSIAAIKSALMTTAYPTLKGSESPIIDGADSQAATVFDYGNGHVDPVAALDPGLVYDIQPTDYLDFLCAFNYTDAQIQTISRDNFTCDPAAEYSLYDLNYPSFAVWYNTNTTQGEKTVTFNRNVTNVGGASTYTVDVAVEDSSKVKVEVNPQTLTFGETGEAQSYSVTVTLSDPQLGSDSSAYLLSSARLTWSDGAHTVASSMGLYWGAPDSVGFRDNTTSLGLI</sequence>
<accession>A0A9W8YPD4</accession>
<evidence type="ECO:0000256" key="2">
    <source>
        <dbReference type="ARBA" id="ARBA00022670"/>
    </source>
</evidence>
<gene>
    <name evidence="13" type="ORF">N0V93_007059</name>
</gene>
<proteinExistence type="inferred from homology"/>
<dbReference type="InterPro" id="IPR041469">
    <property type="entry name" value="Subtilisin-like_FN3"/>
</dbReference>
<dbReference type="GO" id="GO:0006508">
    <property type="term" value="P:proteolysis"/>
    <property type="evidence" value="ECO:0007669"/>
    <property type="project" value="UniProtKB-KW"/>
</dbReference>
<evidence type="ECO:0000256" key="1">
    <source>
        <dbReference type="ARBA" id="ARBA00011073"/>
    </source>
</evidence>
<feature type="domain" description="Subtilisin-like protease fibronectin type-III" evidence="12">
    <location>
        <begin position="673"/>
        <end position="778"/>
    </location>
</feature>
<organism evidence="13 14">
    <name type="scientific">Gnomoniopsis smithogilvyi</name>
    <dbReference type="NCBI Taxonomy" id="1191159"/>
    <lineage>
        <taxon>Eukaryota</taxon>
        <taxon>Fungi</taxon>
        <taxon>Dikarya</taxon>
        <taxon>Ascomycota</taxon>
        <taxon>Pezizomycotina</taxon>
        <taxon>Sordariomycetes</taxon>
        <taxon>Sordariomycetidae</taxon>
        <taxon>Diaporthales</taxon>
        <taxon>Gnomoniaceae</taxon>
        <taxon>Gnomoniopsis</taxon>
    </lineage>
</organism>
<dbReference type="AlphaFoldDB" id="A0A9W8YPD4"/>
<keyword evidence="5 7" id="KW-0720">Serine protease</keyword>
<evidence type="ECO:0000256" key="3">
    <source>
        <dbReference type="ARBA" id="ARBA00022729"/>
    </source>
</evidence>
<dbReference type="InterPro" id="IPR037045">
    <property type="entry name" value="S8pro/Inhibitor_I9_sf"/>
</dbReference>